<feature type="chain" id="PRO_5043139343" evidence="1">
    <location>
        <begin position="19"/>
        <end position="181"/>
    </location>
</feature>
<name>A0A183EZW7_9BILA</name>
<dbReference type="OrthoDB" id="6252479at2759"/>
<reference evidence="2 3" key="2">
    <citation type="submission" date="2018-11" db="EMBL/GenBank/DDBJ databases">
        <authorList>
            <consortium name="Pathogen Informatics"/>
        </authorList>
    </citation>
    <scope>NUCLEOTIDE SEQUENCE [LARGE SCALE GENOMIC DNA]</scope>
</reference>
<evidence type="ECO:0000313" key="2">
    <source>
        <dbReference type="EMBL" id="VDN45655.1"/>
    </source>
</evidence>
<reference evidence="4" key="1">
    <citation type="submission" date="2016-06" db="UniProtKB">
        <authorList>
            <consortium name="WormBaseParasite"/>
        </authorList>
    </citation>
    <scope>IDENTIFICATION</scope>
</reference>
<accession>A0A183EZW7</accession>
<feature type="signal peptide" evidence="1">
    <location>
        <begin position="1"/>
        <end position="18"/>
    </location>
</feature>
<organism evidence="4">
    <name type="scientific">Gongylonema pulchrum</name>
    <dbReference type="NCBI Taxonomy" id="637853"/>
    <lineage>
        <taxon>Eukaryota</taxon>
        <taxon>Metazoa</taxon>
        <taxon>Ecdysozoa</taxon>
        <taxon>Nematoda</taxon>
        <taxon>Chromadorea</taxon>
        <taxon>Rhabditida</taxon>
        <taxon>Spirurina</taxon>
        <taxon>Spiruromorpha</taxon>
        <taxon>Spiruroidea</taxon>
        <taxon>Gongylonematidae</taxon>
        <taxon>Gongylonema</taxon>
    </lineage>
</organism>
<sequence length="181" mass="19759">MYYLHCFLVTYICTLVAGVVPQMTTPAALKMISSGKRTPSLYPPVLKVTSNEGYIVESAEMGTTVRVSPSRFSSSLQIVVHDGDLKPGMPPAVYEYILTGVGSSLFAVDQRGYVYLNAPHIDADPPNPTAYQLNVSSFVNLSAHLKCVSDFTIVGPREEDLSGTAFNKRKKKMTRFSANLS</sequence>
<keyword evidence="3" id="KW-1185">Reference proteome</keyword>
<evidence type="ECO:0000313" key="4">
    <source>
        <dbReference type="WBParaSite" id="GPUH_0002653801-mRNA-1"/>
    </source>
</evidence>
<dbReference type="AlphaFoldDB" id="A0A183EZW7"/>
<dbReference type="EMBL" id="UYRT01111508">
    <property type="protein sequence ID" value="VDN45655.1"/>
    <property type="molecule type" value="Genomic_DNA"/>
</dbReference>
<gene>
    <name evidence="2" type="ORF">GPUH_LOCUS26507</name>
</gene>
<keyword evidence="1" id="KW-0732">Signal</keyword>
<proteinExistence type="predicted"/>
<dbReference type="Proteomes" id="UP000271098">
    <property type="component" value="Unassembled WGS sequence"/>
</dbReference>
<evidence type="ECO:0000256" key="1">
    <source>
        <dbReference type="SAM" id="SignalP"/>
    </source>
</evidence>
<evidence type="ECO:0000313" key="3">
    <source>
        <dbReference type="Proteomes" id="UP000271098"/>
    </source>
</evidence>
<dbReference type="WBParaSite" id="GPUH_0002653801-mRNA-1">
    <property type="protein sequence ID" value="GPUH_0002653801-mRNA-1"/>
    <property type="gene ID" value="GPUH_0002653801"/>
</dbReference>
<protein>
    <submittedName>
        <fullName evidence="4">Cadherin domain-containing protein</fullName>
    </submittedName>
</protein>